<feature type="compositionally biased region" description="Low complexity" evidence="1">
    <location>
        <begin position="207"/>
        <end position="219"/>
    </location>
</feature>
<accession>A0A9W6U9M5</accession>
<evidence type="ECO:0000313" key="2">
    <source>
        <dbReference type="EMBL" id="GMF31706.1"/>
    </source>
</evidence>
<dbReference type="OrthoDB" id="10659505at2759"/>
<feature type="compositionally biased region" description="Polar residues" evidence="1">
    <location>
        <begin position="334"/>
        <end position="343"/>
    </location>
</feature>
<proteinExistence type="predicted"/>
<dbReference type="Proteomes" id="UP001165083">
    <property type="component" value="Unassembled WGS sequence"/>
</dbReference>
<gene>
    <name evidence="2" type="ORF">Plil01_001355900</name>
</gene>
<evidence type="ECO:0000313" key="3">
    <source>
        <dbReference type="Proteomes" id="UP001165083"/>
    </source>
</evidence>
<name>A0A9W6U9M5_9STRA</name>
<comment type="caution">
    <text evidence="2">The sequence shown here is derived from an EMBL/GenBank/DDBJ whole genome shotgun (WGS) entry which is preliminary data.</text>
</comment>
<feature type="compositionally biased region" description="Polar residues" evidence="1">
    <location>
        <begin position="235"/>
        <end position="299"/>
    </location>
</feature>
<feature type="compositionally biased region" description="Basic and acidic residues" evidence="1">
    <location>
        <begin position="184"/>
        <end position="194"/>
    </location>
</feature>
<feature type="compositionally biased region" description="Low complexity" evidence="1">
    <location>
        <begin position="170"/>
        <end position="181"/>
    </location>
</feature>
<reference evidence="2" key="1">
    <citation type="submission" date="2023-04" db="EMBL/GenBank/DDBJ databases">
        <title>Phytophthora lilii NBRC 32176.</title>
        <authorList>
            <person name="Ichikawa N."/>
            <person name="Sato H."/>
            <person name="Tonouchi N."/>
        </authorList>
    </citation>
    <scope>NUCLEOTIDE SEQUENCE</scope>
    <source>
        <strain evidence="2">NBRC 32176</strain>
    </source>
</reference>
<feature type="region of interest" description="Disordered" evidence="1">
    <location>
        <begin position="95"/>
        <end position="115"/>
    </location>
</feature>
<feature type="compositionally biased region" description="Polar residues" evidence="1">
    <location>
        <begin position="195"/>
        <end position="206"/>
    </location>
</feature>
<feature type="compositionally biased region" description="Low complexity" evidence="1">
    <location>
        <begin position="434"/>
        <end position="457"/>
    </location>
</feature>
<dbReference type="AlphaFoldDB" id="A0A9W6U9M5"/>
<protein>
    <submittedName>
        <fullName evidence="2">Unnamed protein product</fullName>
    </submittedName>
</protein>
<dbReference type="EMBL" id="BSXW01000927">
    <property type="protein sequence ID" value="GMF31706.1"/>
    <property type="molecule type" value="Genomic_DNA"/>
</dbReference>
<sequence length="616" mass="65630">MQSTSPVTVPPTRSETPAPETATSCRRSASPPPTTPHSITTSGTVSRTAAAVPRCRAQTPDALTRASLLWFRSSTAVPSASTATWTWRQQQLLDGYPTHERGDGSHESPDQQHGRKMRDGAYYYLLDGSGTAVADLSSVTVSLTDLNGVSMKDTLSLNAGSCTKGSKQFPSSSGGSTPTTSSRRRTDAGSERDPSVTTSTPAEEQQTWAPTATSTPTPTVMNNPATTAPGLGSFTDDNPTQTVQQEMSGSGDNVTQTSPTSASGDNATHQDFNSTTGENDHIQQNANSASDNNETQHLSGSKGKNDVTRNRNKPLAMTRTRTRAESRATAQATLTTIPRQLQRSCGWRDRDYTDASPSSEYSSNQGQEQDASFSRTNELSKDSKPSADKTTQNVEQQSSGKYEANPQQSGPTTENGSAQTTQQDSSLVGADAGTETAQQSSSNESTTSTETPGSTGTVNCPILSRVPEVQAEALKTEREDDAVAVGQRIQLPILPRHSTRAAVLADGGQCHYDALRLWLSTWRSCPSAAEQSRQSKSSADRQLLAAAGADLCRVPVPYIWPLHAAEFRLQETDTTVDEIGRQLLSAQEWQCHQRMPLGPGGSVLGDPGNTPPHGQT</sequence>
<feature type="compositionally biased region" description="Basic and acidic residues" evidence="1">
    <location>
        <begin position="97"/>
        <end position="115"/>
    </location>
</feature>
<feature type="compositionally biased region" description="Basic and acidic residues" evidence="1">
    <location>
        <begin position="378"/>
        <end position="387"/>
    </location>
</feature>
<feature type="region of interest" description="Disordered" evidence="1">
    <location>
        <begin position="161"/>
        <end position="463"/>
    </location>
</feature>
<feature type="compositionally biased region" description="Polar residues" evidence="1">
    <location>
        <begin position="355"/>
        <end position="377"/>
    </location>
</feature>
<feature type="compositionally biased region" description="Polar residues" evidence="1">
    <location>
        <begin position="388"/>
        <end position="426"/>
    </location>
</feature>
<feature type="region of interest" description="Disordered" evidence="1">
    <location>
        <begin position="1"/>
        <end position="53"/>
    </location>
</feature>
<keyword evidence="3" id="KW-1185">Reference proteome</keyword>
<feature type="region of interest" description="Disordered" evidence="1">
    <location>
        <begin position="595"/>
        <end position="616"/>
    </location>
</feature>
<feature type="compositionally biased region" description="Polar residues" evidence="1">
    <location>
        <begin position="1"/>
        <end position="27"/>
    </location>
</feature>
<evidence type="ECO:0000256" key="1">
    <source>
        <dbReference type="SAM" id="MobiDB-lite"/>
    </source>
</evidence>
<organism evidence="2 3">
    <name type="scientific">Phytophthora lilii</name>
    <dbReference type="NCBI Taxonomy" id="2077276"/>
    <lineage>
        <taxon>Eukaryota</taxon>
        <taxon>Sar</taxon>
        <taxon>Stramenopiles</taxon>
        <taxon>Oomycota</taxon>
        <taxon>Peronosporomycetes</taxon>
        <taxon>Peronosporales</taxon>
        <taxon>Peronosporaceae</taxon>
        <taxon>Phytophthora</taxon>
    </lineage>
</organism>